<keyword evidence="2" id="KW-1185">Reference proteome</keyword>
<accession>A0A9D4JR67</accession>
<proteinExistence type="predicted"/>
<evidence type="ECO:0000313" key="1">
    <source>
        <dbReference type="EMBL" id="KAH3819829.1"/>
    </source>
</evidence>
<evidence type="ECO:0000313" key="2">
    <source>
        <dbReference type="Proteomes" id="UP000828390"/>
    </source>
</evidence>
<organism evidence="1 2">
    <name type="scientific">Dreissena polymorpha</name>
    <name type="common">Zebra mussel</name>
    <name type="synonym">Mytilus polymorpha</name>
    <dbReference type="NCBI Taxonomy" id="45954"/>
    <lineage>
        <taxon>Eukaryota</taxon>
        <taxon>Metazoa</taxon>
        <taxon>Spiralia</taxon>
        <taxon>Lophotrochozoa</taxon>
        <taxon>Mollusca</taxon>
        <taxon>Bivalvia</taxon>
        <taxon>Autobranchia</taxon>
        <taxon>Heteroconchia</taxon>
        <taxon>Euheterodonta</taxon>
        <taxon>Imparidentia</taxon>
        <taxon>Neoheterodontei</taxon>
        <taxon>Myida</taxon>
        <taxon>Dreissenoidea</taxon>
        <taxon>Dreissenidae</taxon>
        <taxon>Dreissena</taxon>
    </lineage>
</organism>
<protein>
    <submittedName>
        <fullName evidence="1">Uncharacterized protein</fullName>
    </submittedName>
</protein>
<name>A0A9D4JR67_DREPO</name>
<reference evidence="1" key="2">
    <citation type="submission" date="2020-11" db="EMBL/GenBank/DDBJ databases">
        <authorList>
            <person name="McCartney M.A."/>
            <person name="Auch B."/>
            <person name="Kono T."/>
            <person name="Mallez S."/>
            <person name="Becker A."/>
            <person name="Gohl D.M."/>
            <person name="Silverstein K.A.T."/>
            <person name="Koren S."/>
            <person name="Bechman K.B."/>
            <person name="Herman A."/>
            <person name="Abrahante J.E."/>
            <person name="Garbe J."/>
        </authorList>
    </citation>
    <scope>NUCLEOTIDE SEQUENCE</scope>
    <source>
        <strain evidence="1">Duluth1</strain>
        <tissue evidence="1">Whole animal</tissue>
    </source>
</reference>
<dbReference type="EMBL" id="JAIWYP010000005">
    <property type="protein sequence ID" value="KAH3819829.1"/>
    <property type="molecule type" value="Genomic_DNA"/>
</dbReference>
<sequence length="59" mass="6500">MPYIGKVTEFSEGKESVNEIKNEKKVAVFLSVVGATAYGVVRNLVQPDLPKGKSYQELI</sequence>
<gene>
    <name evidence="1" type="ORF">DPMN_121572</name>
</gene>
<dbReference type="AlphaFoldDB" id="A0A9D4JR67"/>
<dbReference type="Proteomes" id="UP000828390">
    <property type="component" value="Unassembled WGS sequence"/>
</dbReference>
<reference evidence="1" key="1">
    <citation type="journal article" date="2019" name="bioRxiv">
        <title>The Genome of the Zebra Mussel, Dreissena polymorpha: A Resource for Invasive Species Research.</title>
        <authorList>
            <person name="McCartney M.A."/>
            <person name="Auch B."/>
            <person name="Kono T."/>
            <person name="Mallez S."/>
            <person name="Zhang Y."/>
            <person name="Obille A."/>
            <person name="Becker A."/>
            <person name="Abrahante J.E."/>
            <person name="Garbe J."/>
            <person name="Badalamenti J.P."/>
            <person name="Herman A."/>
            <person name="Mangelson H."/>
            <person name="Liachko I."/>
            <person name="Sullivan S."/>
            <person name="Sone E.D."/>
            <person name="Koren S."/>
            <person name="Silverstein K.A.T."/>
            <person name="Beckman K.B."/>
            <person name="Gohl D.M."/>
        </authorList>
    </citation>
    <scope>NUCLEOTIDE SEQUENCE</scope>
    <source>
        <strain evidence="1">Duluth1</strain>
        <tissue evidence="1">Whole animal</tissue>
    </source>
</reference>
<comment type="caution">
    <text evidence="1">The sequence shown here is derived from an EMBL/GenBank/DDBJ whole genome shotgun (WGS) entry which is preliminary data.</text>
</comment>